<reference evidence="1 2" key="1">
    <citation type="journal article" date="2016" name="Nat. Commun.">
        <title>Ectomycorrhizal ecology is imprinted in the genome of the dominant symbiotic fungus Cenococcum geophilum.</title>
        <authorList>
            <consortium name="DOE Joint Genome Institute"/>
            <person name="Peter M."/>
            <person name="Kohler A."/>
            <person name="Ohm R.A."/>
            <person name="Kuo A."/>
            <person name="Krutzmann J."/>
            <person name="Morin E."/>
            <person name="Arend M."/>
            <person name="Barry K.W."/>
            <person name="Binder M."/>
            <person name="Choi C."/>
            <person name="Clum A."/>
            <person name="Copeland A."/>
            <person name="Grisel N."/>
            <person name="Haridas S."/>
            <person name="Kipfer T."/>
            <person name="LaButti K."/>
            <person name="Lindquist E."/>
            <person name="Lipzen A."/>
            <person name="Maire R."/>
            <person name="Meier B."/>
            <person name="Mihaltcheva S."/>
            <person name="Molinier V."/>
            <person name="Murat C."/>
            <person name="Poggeler S."/>
            <person name="Quandt C.A."/>
            <person name="Sperisen C."/>
            <person name="Tritt A."/>
            <person name="Tisserant E."/>
            <person name="Crous P.W."/>
            <person name="Henrissat B."/>
            <person name="Nehls U."/>
            <person name="Egli S."/>
            <person name="Spatafora J.W."/>
            <person name="Grigoriev I.V."/>
            <person name="Martin F.M."/>
        </authorList>
    </citation>
    <scope>NUCLEOTIDE SEQUENCE [LARGE SCALE GENOMIC DNA]</scope>
    <source>
        <strain evidence="1 2">1.58</strain>
    </source>
</reference>
<evidence type="ECO:0000313" key="1">
    <source>
        <dbReference type="EMBL" id="OCK88469.1"/>
    </source>
</evidence>
<sequence length="159" mass="17645">MVEMVNTEKLRAAQEYTPEANLLSMPVLKSEEARLLLFGDISSGSQRTMIEGFSINKGLTDDEIYGNIFTYSFAGHESTGHAISYAFYLFAAFPDWQEWVIEGVDQVFASGKTIDILNYEELFPYPKRCGQLLRSSTNGTLTTDQNPTVRGSPPIPSGS</sequence>
<name>A0ACC8EQF5_9PEZI</name>
<accession>A0ACC8EQF5</accession>
<evidence type="ECO:0000313" key="2">
    <source>
        <dbReference type="Proteomes" id="UP000250078"/>
    </source>
</evidence>
<organism evidence="1 2">
    <name type="scientific">Cenococcum geophilum 1.58</name>
    <dbReference type="NCBI Taxonomy" id="794803"/>
    <lineage>
        <taxon>Eukaryota</taxon>
        <taxon>Fungi</taxon>
        <taxon>Dikarya</taxon>
        <taxon>Ascomycota</taxon>
        <taxon>Pezizomycotina</taxon>
        <taxon>Dothideomycetes</taxon>
        <taxon>Pleosporomycetidae</taxon>
        <taxon>Gloniales</taxon>
        <taxon>Gloniaceae</taxon>
        <taxon>Cenococcum</taxon>
    </lineage>
</organism>
<keyword evidence="2" id="KW-1185">Reference proteome</keyword>
<dbReference type="EMBL" id="KV748242">
    <property type="protein sequence ID" value="OCK88469.1"/>
    <property type="molecule type" value="Genomic_DNA"/>
</dbReference>
<dbReference type="Proteomes" id="UP000250078">
    <property type="component" value="Unassembled WGS sequence"/>
</dbReference>
<proteinExistence type="predicted"/>
<protein>
    <submittedName>
        <fullName evidence="1">Uncharacterized protein</fullName>
    </submittedName>
</protein>
<gene>
    <name evidence="1" type="ORF">K441DRAFT_738349</name>
</gene>